<proteinExistence type="predicted"/>
<comment type="caution">
    <text evidence="1">The sequence shown here is derived from an EMBL/GenBank/DDBJ whole genome shotgun (WGS) entry which is preliminary data.</text>
</comment>
<sequence>MLPDSAHPLRGSRRRPAPSRVVALVCYKISRGIPYENRRKQALDVSANFADPQDSAGIGVGLFVALQTSTRPVYRSVKLTYANQVRSQLHISQF</sequence>
<dbReference type="Proteomes" id="UP001385951">
    <property type="component" value="Unassembled WGS sequence"/>
</dbReference>
<accession>A0AAW0GEL4</accession>
<keyword evidence="2" id="KW-1185">Reference proteome</keyword>
<reference evidence="1 2" key="1">
    <citation type="submission" date="2022-09" db="EMBL/GenBank/DDBJ databases">
        <authorList>
            <person name="Palmer J.M."/>
        </authorList>
    </citation>
    <scope>NUCLEOTIDE SEQUENCE [LARGE SCALE GENOMIC DNA]</scope>
    <source>
        <strain evidence="1 2">DSM 7382</strain>
    </source>
</reference>
<organism evidence="1 2">
    <name type="scientific">Cerrena zonata</name>
    <dbReference type="NCBI Taxonomy" id="2478898"/>
    <lineage>
        <taxon>Eukaryota</taxon>
        <taxon>Fungi</taxon>
        <taxon>Dikarya</taxon>
        <taxon>Basidiomycota</taxon>
        <taxon>Agaricomycotina</taxon>
        <taxon>Agaricomycetes</taxon>
        <taxon>Polyporales</taxon>
        <taxon>Cerrenaceae</taxon>
        <taxon>Cerrena</taxon>
    </lineage>
</organism>
<dbReference type="AlphaFoldDB" id="A0AAW0GEL4"/>
<protein>
    <submittedName>
        <fullName evidence="1">Uncharacterized protein</fullName>
    </submittedName>
</protein>
<name>A0AAW0GEL4_9APHY</name>
<gene>
    <name evidence="1" type="ORF">QCA50_006644</name>
</gene>
<evidence type="ECO:0000313" key="2">
    <source>
        <dbReference type="Proteomes" id="UP001385951"/>
    </source>
</evidence>
<evidence type="ECO:0000313" key="1">
    <source>
        <dbReference type="EMBL" id="KAK7690002.1"/>
    </source>
</evidence>
<dbReference type="EMBL" id="JASBNA010000007">
    <property type="protein sequence ID" value="KAK7690002.1"/>
    <property type="molecule type" value="Genomic_DNA"/>
</dbReference>